<evidence type="ECO:0000256" key="4">
    <source>
        <dbReference type="ARBA" id="ARBA00023136"/>
    </source>
</evidence>
<feature type="transmembrane region" description="Helical" evidence="5">
    <location>
        <begin position="261"/>
        <end position="284"/>
    </location>
</feature>
<evidence type="ECO:0000259" key="6">
    <source>
        <dbReference type="Pfam" id="PF12698"/>
    </source>
</evidence>
<name>A0A9X5BFW3_9FIRM</name>
<reference evidence="7" key="1">
    <citation type="submission" date="2018-09" db="EMBL/GenBank/DDBJ databases">
        <title>Murine metabolic-syndrome-specific gut microbial biobank.</title>
        <authorList>
            <person name="Liu C."/>
        </authorList>
    </citation>
    <scope>NUCLEOTIDE SEQUENCE</scope>
    <source>
        <strain evidence="7">D42-62</strain>
    </source>
</reference>
<keyword evidence="3 5" id="KW-1133">Transmembrane helix</keyword>
<dbReference type="AlphaFoldDB" id="A0A9X5BFW3"/>
<comment type="caution">
    <text evidence="7">The sequence shown here is derived from an EMBL/GenBank/DDBJ whole genome shotgun (WGS) entry which is preliminary data.</text>
</comment>
<keyword evidence="4 5" id="KW-0472">Membrane</keyword>
<dbReference type="PANTHER" id="PTHR43229">
    <property type="entry name" value="NODULATION PROTEIN J"/>
    <property type="match status" value="1"/>
</dbReference>
<dbReference type="GO" id="GO:0140359">
    <property type="term" value="F:ABC-type transporter activity"/>
    <property type="evidence" value="ECO:0007669"/>
    <property type="project" value="InterPro"/>
</dbReference>
<feature type="transmembrane region" description="Helical" evidence="5">
    <location>
        <begin position="105"/>
        <end position="128"/>
    </location>
</feature>
<dbReference type="OrthoDB" id="162334at2"/>
<feature type="transmembrane region" description="Helical" evidence="5">
    <location>
        <begin position="148"/>
        <end position="167"/>
    </location>
</feature>
<gene>
    <name evidence="7" type="ORF">D5281_10190</name>
</gene>
<feature type="transmembrane region" description="Helical" evidence="5">
    <location>
        <begin position="20"/>
        <end position="42"/>
    </location>
</feature>
<sequence length="289" mass="31530">MRAFAIRNLKLYFRDKGAVFFSIFAVLITFGLYVLFLGNVYAENIVENGIAVKSANEIMDNWVMAGIVAEVSVTVSHGVLGIIIEDKARRIIKDFYVSPVKNSALTGGYIISAFAVSVFMSAVTFVLAQGYILLNGGAVIAAVKLPKIFGVIFLVNFASTSMMSFLVSIFKSQQAYSSASSIIGTLLGFAMGIYLPIGMYPPIVQWIIKCFPISHGAVLLRQLMMETLMEDVFSEMPGQVVEGICEFFGVTYYFGDVKVTPLISVCILLVTGVVFMGLACMNLGKKQKE</sequence>
<accession>A0A9X5BFW3</accession>
<evidence type="ECO:0000313" key="8">
    <source>
        <dbReference type="Proteomes" id="UP001154420"/>
    </source>
</evidence>
<evidence type="ECO:0000256" key="1">
    <source>
        <dbReference type="ARBA" id="ARBA00004141"/>
    </source>
</evidence>
<dbReference type="PANTHER" id="PTHR43229:SF2">
    <property type="entry name" value="NODULATION PROTEIN J"/>
    <property type="match status" value="1"/>
</dbReference>
<organism evidence="7 8">
    <name type="scientific">Parablautia muri</name>
    <dbReference type="NCBI Taxonomy" id="2320879"/>
    <lineage>
        <taxon>Bacteria</taxon>
        <taxon>Bacillati</taxon>
        <taxon>Bacillota</taxon>
        <taxon>Clostridia</taxon>
        <taxon>Lachnospirales</taxon>
        <taxon>Lachnospiraceae</taxon>
        <taxon>Parablautia</taxon>
    </lineage>
</organism>
<comment type="subcellular location">
    <subcellularLocation>
        <location evidence="1">Membrane</location>
        <topology evidence="1">Multi-pass membrane protein</topology>
    </subcellularLocation>
</comment>
<keyword evidence="8" id="KW-1185">Reference proteome</keyword>
<keyword evidence="2 5" id="KW-0812">Transmembrane</keyword>
<feature type="domain" description="ABC-2 type transporter transmembrane" evidence="6">
    <location>
        <begin position="71"/>
        <end position="279"/>
    </location>
</feature>
<evidence type="ECO:0000256" key="5">
    <source>
        <dbReference type="SAM" id="Phobius"/>
    </source>
</evidence>
<dbReference type="Proteomes" id="UP001154420">
    <property type="component" value="Unassembled WGS sequence"/>
</dbReference>
<dbReference type="Pfam" id="PF12698">
    <property type="entry name" value="ABC2_membrane_3"/>
    <property type="match status" value="1"/>
</dbReference>
<protein>
    <submittedName>
        <fullName evidence="7">ABC transporter permease</fullName>
    </submittedName>
</protein>
<evidence type="ECO:0000313" key="7">
    <source>
        <dbReference type="EMBL" id="NBJ92954.1"/>
    </source>
</evidence>
<proteinExistence type="predicted"/>
<dbReference type="EMBL" id="QZDT01000014">
    <property type="protein sequence ID" value="NBJ92954.1"/>
    <property type="molecule type" value="Genomic_DNA"/>
</dbReference>
<dbReference type="InterPro" id="IPR013525">
    <property type="entry name" value="ABC2_TM"/>
</dbReference>
<dbReference type="InterPro" id="IPR051784">
    <property type="entry name" value="Nod_factor_ABC_transporter"/>
</dbReference>
<dbReference type="GO" id="GO:0016020">
    <property type="term" value="C:membrane"/>
    <property type="evidence" value="ECO:0007669"/>
    <property type="project" value="UniProtKB-SubCell"/>
</dbReference>
<evidence type="ECO:0000256" key="3">
    <source>
        <dbReference type="ARBA" id="ARBA00022989"/>
    </source>
</evidence>
<evidence type="ECO:0000256" key="2">
    <source>
        <dbReference type="ARBA" id="ARBA00022692"/>
    </source>
</evidence>
<feature type="transmembrane region" description="Helical" evidence="5">
    <location>
        <begin position="179"/>
        <end position="197"/>
    </location>
</feature>
<feature type="transmembrane region" description="Helical" evidence="5">
    <location>
        <begin position="62"/>
        <end position="84"/>
    </location>
</feature>
<dbReference type="RefSeq" id="WP_160560037.1">
    <property type="nucleotide sequence ID" value="NZ_QZDT01000014.1"/>
</dbReference>